<evidence type="ECO:0000313" key="1">
    <source>
        <dbReference type="EMBL" id="ANY71690.1"/>
    </source>
</evidence>
<gene>
    <name evidence="1" type="ORF">BBD41_03325</name>
</gene>
<protein>
    <submittedName>
        <fullName evidence="1">Uncharacterized protein</fullName>
    </submittedName>
</protein>
<dbReference type="AlphaFoldDB" id="A0A1B2DVD8"/>
<name>A0A1B2DVD8_9BACL</name>
<dbReference type="EMBL" id="CP016809">
    <property type="protein sequence ID" value="ANY71690.1"/>
    <property type="molecule type" value="Genomic_DNA"/>
</dbReference>
<organism evidence="1">
    <name type="scientific">Paenibacillus ihbetae</name>
    <dbReference type="NCBI Taxonomy" id="1870820"/>
    <lineage>
        <taxon>Bacteria</taxon>
        <taxon>Bacillati</taxon>
        <taxon>Bacillota</taxon>
        <taxon>Bacilli</taxon>
        <taxon>Bacillales</taxon>
        <taxon>Paenibacillaceae</taxon>
        <taxon>Paenibacillus</taxon>
    </lineage>
</organism>
<accession>A0A1B2DVD8</accession>
<reference evidence="1" key="1">
    <citation type="submission" date="2016-08" db="EMBL/GenBank/DDBJ databases">
        <title>Complete Genome Seqeunce of Paenibacillus sp. nov. IHBB 9852 from high altitute lake of Indian trans-Himalayas.</title>
        <authorList>
            <person name="Kiran S."/>
            <person name="Swarnkar M.K."/>
            <person name="Rana A."/>
            <person name="Tewari R."/>
            <person name="Gulati A."/>
        </authorList>
    </citation>
    <scope>NUCLEOTIDE SEQUENCE [LARGE SCALE GENOMIC DNA]</scope>
    <source>
        <strain evidence="1">IHBB 9852</strain>
    </source>
</reference>
<sequence>MNLDRFEQGLPDPQESEVVDECLGCNAEIYAGQEVVQFGDGLCCNYRCLATAMGAVVITVGEDK</sequence>
<proteinExistence type="predicted"/>
<dbReference type="KEGG" id="pib:BBD41_03325"/>